<organism evidence="2 3">
    <name type="scientific">Pannonibacter indicus</name>
    <dbReference type="NCBI Taxonomy" id="466044"/>
    <lineage>
        <taxon>Bacteria</taxon>
        <taxon>Pseudomonadati</taxon>
        <taxon>Pseudomonadota</taxon>
        <taxon>Alphaproteobacteria</taxon>
        <taxon>Hyphomicrobiales</taxon>
        <taxon>Stappiaceae</taxon>
        <taxon>Pannonibacter</taxon>
    </lineage>
</organism>
<dbReference type="AlphaFoldDB" id="A0A0K6I9E0"/>
<dbReference type="EMBL" id="CYHE01000014">
    <property type="protein sequence ID" value="CUA99736.1"/>
    <property type="molecule type" value="Genomic_DNA"/>
</dbReference>
<protein>
    <submittedName>
        <fullName evidence="2">Uncharacterized protein</fullName>
    </submittedName>
</protein>
<accession>A0A0K6I9E0</accession>
<gene>
    <name evidence="2" type="ORF">Ga0061067_11473</name>
</gene>
<evidence type="ECO:0000313" key="3">
    <source>
        <dbReference type="Proteomes" id="UP000183900"/>
    </source>
</evidence>
<name>A0A0K6I9E0_9HYPH</name>
<sequence length="112" mass="12885">MFLPLAPVREPLLLHRRPAPRPEQTEQPPKATHWQRAPERLADHALPHQERLAAARLPAVKAGRHPVLLPEQQTARPQARREPLPNRLLQHWIPENGKRESRMQRPPGPVPT</sequence>
<keyword evidence="3" id="KW-1185">Reference proteome</keyword>
<feature type="region of interest" description="Disordered" evidence="1">
    <location>
        <begin position="65"/>
        <end position="112"/>
    </location>
</feature>
<evidence type="ECO:0000313" key="2">
    <source>
        <dbReference type="EMBL" id="CUA99736.1"/>
    </source>
</evidence>
<reference evidence="3" key="1">
    <citation type="submission" date="2015-08" db="EMBL/GenBank/DDBJ databases">
        <authorList>
            <person name="Varghese N."/>
        </authorList>
    </citation>
    <scope>NUCLEOTIDE SEQUENCE [LARGE SCALE GENOMIC DNA]</scope>
    <source>
        <strain evidence="3">DSM 23407</strain>
    </source>
</reference>
<proteinExistence type="predicted"/>
<evidence type="ECO:0000256" key="1">
    <source>
        <dbReference type="SAM" id="MobiDB-lite"/>
    </source>
</evidence>
<feature type="region of interest" description="Disordered" evidence="1">
    <location>
        <begin position="1"/>
        <end position="39"/>
    </location>
</feature>
<dbReference type="Proteomes" id="UP000183900">
    <property type="component" value="Unassembled WGS sequence"/>
</dbReference>